<reference evidence="1 2" key="1">
    <citation type="journal article" date="2022" name="Genome Biol. Evol.">
        <title>The Spruce Budworm Genome: Reconstructing the Evolutionary History of Antifreeze Proteins.</title>
        <authorList>
            <person name="Beliveau C."/>
            <person name="Gagne P."/>
            <person name="Picq S."/>
            <person name="Vernygora O."/>
            <person name="Keeling C.I."/>
            <person name="Pinkney K."/>
            <person name="Doucet D."/>
            <person name="Wen F."/>
            <person name="Johnston J.S."/>
            <person name="Maaroufi H."/>
            <person name="Boyle B."/>
            <person name="Laroche J."/>
            <person name="Dewar K."/>
            <person name="Juretic N."/>
            <person name="Blackburn G."/>
            <person name="Nisole A."/>
            <person name="Brunet B."/>
            <person name="Brandao M."/>
            <person name="Lumley L."/>
            <person name="Duan J."/>
            <person name="Quan G."/>
            <person name="Lucarotti C.J."/>
            <person name="Roe A.D."/>
            <person name="Sperling F.A.H."/>
            <person name="Levesque R.C."/>
            <person name="Cusson M."/>
        </authorList>
    </citation>
    <scope>NUCLEOTIDE SEQUENCE [LARGE SCALE GENOMIC DNA]</scope>
    <source>
        <strain evidence="1">Glfc:IPQL:Cfum</strain>
    </source>
</reference>
<dbReference type="EMBL" id="CM046122">
    <property type="protein sequence ID" value="KAI8423625.1"/>
    <property type="molecule type" value="Genomic_DNA"/>
</dbReference>
<sequence length="170" mass="19274">MKEMLKSAILLCAGAHVPGISGIFTTCRQQQIAEELGFQKYHEIFYDKYKVEDETINFVPARETTRIDDRVRCWYVLVAVVCSPWTDPGRRWNRLYVMAKAGVNILLLEAGPEEPDVTSVPALAPVLAASSIDWGYRTQPEELTCRAQRGHSCSWTRFCLSSKNQKTTET</sequence>
<gene>
    <name evidence="1" type="ORF">MSG28_012687</name>
</gene>
<keyword evidence="2" id="KW-1185">Reference proteome</keyword>
<organism evidence="1 2">
    <name type="scientific">Choristoneura fumiferana</name>
    <name type="common">Spruce budworm moth</name>
    <name type="synonym">Archips fumiferana</name>
    <dbReference type="NCBI Taxonomy" id="7141"/>
    <lineage>
        <taxon>Eukaryota</taxon>
        <taxon>Metazoa</taxon>
        <taxon>Ecdysozoa</taxon>
        <taxon>Arthropoda</taxon>
        <taxon>Hexapoda</taxon>
        <taxon>Insecta</taxon>
        <taxon>Pterygota</taxon>
        <taxon>Neoptera</taxon>
        <taxon>Endopterygota</taxon>
        <taxon>Lepidoptera</taxon>
        <taxon>Glossata</taxon>
        <taxon>Ditrysia</taxon>
        <taxon>Tortricoidea</taxon>
        <taxon>Tortricidae</taxon>
        <taxon>Tortricinae</taxon>
        <taxon>Choristoneura</taxon>
    </lineage>
</organism>
<comment type="caution">
    <text evidence="1">The sequence shown here is derived from an EMBL/GenBank/DDBJ whole genome shotgun (WGS) entry which is preliminary data.</text>
</comment>
<dbReference type="Proteomes" id="UP001064048">
    <property type="component" value="Chromosome 22"/>
</dbReference>
<evidence type="ECO:0000313" key="2">
    <source>
        <dbReference type="Proteomes" id="UP001064048"/>
    </source>
</evidence>
<proteinExistence type="predicted"/>
<name>A0ACC0JID5_CHOFU</name>
<evidence type="ECO:0000313" key="1">
    <source>
        <dbReference type="EMBL" id="KAI8423625.1"/>
    </source>
</evidence>
<protein>
    <submittedName>
        <fullName evidence="1">Uncharacterized protein</fullName>
    </submittedName>
</protein>
<accession>A0ACC0JID5</accession>